<dbReference type="GO" id="GO:0005737">
    <property type="term" value="C:cytoplasm"/>
    <property type="evidence" value="ECO:0007669"/>
    <property type="project" value="TreeGrafter"/>
</dbReference>
<proteinExistence type="predicted"/>
<dbReference type="PANTHER" id="PTHR24346:SF30">
    <property type="entry name" value="MATERNAL EMBRYONIC LEUCINE ZIPPER KINASE"/>
    <property type="match status" value="1"/>
</dbReference>
<dbReference type="Proteomes" id="UP000287166">
    <property type="component" value="Unassembled WGS sequence"/>
</dbReference>
<dbReference type="GeneID" id="38784171"/>
<evidence type="ECO:0000259" key="3">
    <source>
        <dbReference type="PROSITE" id="PS50011"/>
    </source>
</evidence>
<protein>
    <recommendedName>
        <fullName evidence="3">Protein kinase domain-containing protein</fullName>
    </recommendedName>
</protein>
<dbReference type="RefSeq" id="XP_027618167.1">
    <property type="nucleotide sequence ID" value="XM_027762366.1"/>
</dbReference>
<dbReference type="Pfam" id="PF00069">
    <property type="entry name" value="Pkinase"/>
    <property type="match status" value="1"/>
</dbReference>
<dbReference type="PROSITE" id="PS50011">
    <property type="entry name" value="PROTEIN_KINASE_DOM"/>
    <property type="match status" value="1"/>
</dbReference>
<dbReference type="GO" id="GO:0005524">
    <property type="term" value="F:ATP binding"/>
    <property type="evidence" value="ECO:0007669"/>
    <property type="project" value="UniProtKB-KW"/>
</dbReference>
<feature type="domain" description="Protein kinase" evidence="3">
    <location>
        <begin position="425"/>
        <end position="699"/>
    </location>
</feature>
<dbReference type="EMBL" id="BFAD01000010">
    <property type="protein sequence ID" value="GBE87254.1"/>
    <property type="molecule type" value="Genomic_DNA"/>
</dbReference>
<accession>A0A401GYL8</accession>
<gene>
    <name evidence="4" type="ORF">SCP_1005010</name>
</gene>
<keyword evidence="1" id="KW-0547">Nucleotide-binding</keyword>
<dbReference type="InterPro" id="IPR008271">
    <property type="entry name" value="Ser/Thr_kinase_AS"/>
</dbReference>
<dbReference type="InterPro" id="IPR000719">
    <property type="entry name" value="Prot_kinase_dom"/>
</dbReference>
<dbReference type="InParanoid" id="A0A401GYL8"/>
<dbReference type="Gene3D" id="1.10.510.10">
    <property type="entry name" value="Transferase(Phosphotransferase) domain 1"/>
    <property type="match status" value="1"/>
</dbReference>
<dbReference type="PROSITE" id="PS00108">
    <property type="entry name" value="PROTEIN_KINASE_ST"/>
    <property type="match status" value="1"/>
</dbReference>
<comment type="caution">
    <text evidence="4">The sequence shown here is derived from an EMBL/GenBank/DDBJ whole genome shotgun (WGS) entry which is preliminary data.</text>
</comment>
<name>A0A401GYL8_9APHY</name>
<keyword evidence="2" id="KW-0067">ATP-binding</keyword>
<evidence type="ECO:0000313" key="4">
    <source>
        <dbReference type="EMBL" id="GBE87254.1"/>
    </source>
</evidence>
<dbReference type="AlphaFoldDB" id="A0A401GYL8"/>
<dbReference type="InterPro" id="IPR011009">
    <property type="entry name" value="Kinase-like_dom_sf"/>
</dbReference>
<evidence type="ECO:0000256" key="1">
    <source>
        <dbReference type="ARBA" id="ARBA00022741"/>
    </source>
</evidence>
<dbReference type="OrthoDB" id="2789888at2759"/>
<dbReference type="STRING" id="139825.A0A401GYL8"/>
<evidence type="ECO:0000313" key="5">
    <source>
        <dbReference type="Proteomes" id="UP000287166"/>
    </source>
</evidence>
<dbReference type="SMART" id="SM00220">
    <property type="entry name" value="S_TKc"/>
    <property type="match status" value="1"/>
</dbReference>
<dbReference type="GO" id="GO:0035556">
    <property type="term" value="P:intracellular signal transduction"/>
    <property type="evidence" value="ECO:0007669"/>
    <property type="project" value="TreeGrafter"/>
</dbReference>
<dbReference type="GO" id="GO:0004674">
    <property type="term" value="F:protein serine/threonine kinase activity"/>
    <property type="evidence" value="ECO:0007669"/>
    <property type="project" value="TreeGrafter"/>
</dbReference>
<reference evidence="4 5" key="1">
    <citation type="journal article" date="2018" name="Sci. Rep.">
        <title>Genome sequence of the cauliflower mushroom Sparassis crispa (Hanabiratake) and its association with beneficial usage.</title>
        <authorList>
            <person name="Kiyama R."/>
            <person name="Furutani Y."/>
            <person name="Kawaguchi K."/>
            <person name="Nakanishi T."/>
        </authorList>
    </citation>
    <scope>NUCLEOTIDE SEQUENCE [LARGE SCALE GENOMIC DNA]</scope>
</reference>
<dbReference type="PANTHER" id="PTHR24346">
    <property type="entry name" value="MAP/MICROTUBULE AFFINITY-REGULATING KINASE"/>
    <property type="match status" value="1"/>
</dbReference>
<keyword evidence="5" id="KW-1185">Reference proteome</keyword>
<evidence type="ECO:0000256" key="2">
    <source>
        <dbReference type="ARBA" id="ARBA00022840"/>
    </source>
</evidence>
<sequence>MSDSSQFPLNIAYDILCSTMDRPTVLRIPVPIDRKWPQIAAEIARQVQLAPTFIVLYKLRTPANFEDLEQGLQIGDVEGIADRVRPLDDVPHDMTQFPPDKVHVVVVVSPPKMAAEWFSWVNLSQTALTKLLQVVIEIPNRWSRNDVTSNGGVFVDRSSVLQNIVDKLKAKRTYRANYNSPTFQNASSLAHFSQSFSPAMGPSETVKGDNEFETFYLVSWRFSNDAPLVCSDPSSSLKARSFVVYFIHSPFLSGSIQSDPLQYKEQLSWQFPMFVMRRDSWGHVRKFHPNSDFSVVLHDFRCPVVLSEVVSQKDEGESDRYRMLVEAIVAARVGKYLLKATSRKQFFVVAIYLTASLEVERYIVSEDLSAQKNLIQQEKFHLRDPSRAAEFLREMYNLKPLLEELAAELDETKRADLAKIETDTSKMLSLNSRASWTKTHPSESRLESVAEHDAPMNISDDNGVFNSRSVRSVLDKANCEIDSVGYGHPHIALVVRKDDGTSAGFLKFVKDGNPEVEILQYLSRIDSPANHTIRPIRVWPIEGGRIVSMPVGGGWITYLEDLDARLWGASQQLFEAVGFMHDHGVAHMDLKPGNIVIPPVYGELSIIDFSIAVRVKGPGHKLMGYAGTRGYTAPEVGRVAYCPIPADLWSCGKVIMGLCEKMKPSFARTWLRDVSKRLMDNDPDKRPMMAEILQAMSRVGRDRDELERQISGVVETQ</sequence>
<organism evidence="4 5">
    <name type="scientific">Sparassis crispa</name>
    <dbReference type="NCBI Taxonomy" id="139825"/>
    <lineage>
        <taxon>Eukaryota</taxon>
        <taxon>Fungi</taxon>
        <taxon>Dikarya</taxon>
        <taxon>Basidiomycota</taxon>
        <taxon>Agaricomycotina</taxon>
        <taxon>Agaricomycetes</taxon>
        <taxon>Polyporales</taxon>
        <taxon>Sparassidaceae</taxon>
        <taxon>Sparassis</taxon>
    </lineage>
</organism>
<dbReference type="SUPFAM" id="SSF56112">
    <property type="entry name" value="Protein kinase-like (PK-like)"/>
    <property type="match status" value="1"/>
</dbReference>